<gene>
    <name evidence="1" type="ORF">FSB_LOCUS35552</name>
</gene>
<sequence>MLPANREFHVVAGVVIFPTHPGSRINLLRVRKDSAREGGCPGEKRVLIFPAHFSLQILSQFARVFDLAPDVGFRRSWYRWKACAAYFCKVPDLRKSELGTCEIWSPRTEVATGVFLVRLRAFFRSRIPARPRKTLRASVATSVGKVPEIFSTALFRRPVFTYRPCTEASLGSQDMILRTGGRWNVPYAKGFAHNSLVSRPFLARKVSNRSSHHALQNGQGAVSSIQLSVWSTVRSNLGQTWSTLGQTWSNLVKTLRNSGKCIPDHVLRVLGIVGPQSDLRSWGYLMWRALVGSGRLGSGCLVLRADTRENPGGTAKNLPQFTVSLSVRRAGSQSVDTWVKNVSSEVVVAEIIAGPHALDSCECMNIEDAMRASIEVVVALSAGSGVHSHPIL</sequence>
<reference evidence="1" key="1">
    <citation type="submission" date="2018-02" db="EMBL/GenBank/DDBJ databases">
        <authorList>
            <person name="Cohen D.B."/>
            <person name="Kent A.D."/>
        </authorList>
    </citation>
    <scope>NUCLEOTIDE SEQUENCE</scope>
</reference>
<dbReference type="EMBL" id="OIVN01002946">
    <property type="protein sequence ID" value="SPD07670.1"/>
    <property type="molecule type" value="Genomic_DNA"/>
</dbReference>
<protein>
    <submittedName>
        <fullName evidence="1">Uncharacterized protein</fullName>
    </submittedName>
</protein>
<accession>A0A2N9H7P4</accession>
<proteinExistence type="predicted"/>
<evidence type="ECO:0000313" key="1">
    <source>
        <dbReference type="EMBL" id="SPD07670.1"/>
    </source>
</evidence>
<organism evidence="1">
    <name type="scientific">Fagus sylvatica</name>
    <name type="common">Beechnut</name>
    <dbReference type="NCBI Taxonomy" id="28930"/>
    <lineage>
        <taxon>Eukaryota</taxon>
        <taxon>Viridiplantae</taxon>
        <taxon>Streptophyta</taxon>
        <taxon>Embryophyta</taxon>
        <taxon>Tracheophyta</taxon>
        <taxon>Spermatophyta</taxon>
        <taxon>Magnoliopsida</taxon>
        <taxon>eudicotyledons</taxon>
        <taxon>Gunneridae</taxon>
        <taxon>Pentapetalae</taxon>
        <taxon>rosids</taxon>
        <taxon>fabids</taxon>
        <taxon>Fagales</taxon>
        <taxon>Fagaceae</taxon>
        <taxon>Fagus</taxon>
    </lineage>
</organism>
<name>A0A2N9H7P4_FAGSY</name>
<dbReference type="AlphaFoldDB" id="A0A2N9H7P4"/>